<dbReference type="EMBL" id="GBRH01252450">
    <property type="protein sequence ID" value="JAD45445.1"/>
    <property type="molecule type" value="Transcribed_RNA"/>
</dbReference>
<sequence>MIHVLLKANNRQTENVASYFGWQKLFSDFLRQES</sequence>
<name>A0A0A9A8W7_ARUDO</name>
<reference evidence="1" key="2">
    <citation type="journal article" date="2015" name="Data Brief">
        <title>Shoot transcriptome of the giant reed, Arundo donax.</title>
        <authorList>
            <person name="Barrero R.A."/>
            <person name="Guerrero F.D."/>
            <person name="Moolhuijzen P."/>
            <person name="Goolsby J.A."/>
            <person name="Tidwell J."/>
            <person name="Bellgard S.E."/>
            <person name="Bellgard M.I."/>
        </authorList>
    </citation>
    <scope>NUCLEOTIDE SEQUENCE</scope>
    <source>
        <tissue evidence="1">Shoot tissue taken approximately 20 cm above the soil surface</tissue>
    </source>
</reference>
<organism evidence="1">
    <name type="scientific">Arundo donax</name>
    <name type="common">Giant reed</name>
    <name type="synonym">Donax arundinaceus</name>
    <dbReference type="NCBI Taxonomy" id="35708"/>
    <lineage>
        <taxon>Eukaryota</taxon>
        <taxon>Viridiplantae</taxon>
        <taxon>Streptophyta</taxon>
        <taxon>Embryophyta</taxon>
        <taxon>Tracheophyta</taxon>
        <taxon>Spermatophyta</taxon>
        <taxon>Magnoliopsida</taxon>
        <taxon>Liliopsida</taxon>
        <taxon>Poales</taxon>
        <taxon>Poaceae</taxon>
        <taxon>PACMAD clade</taxon>
        <taxon>Arundinoideae</taxon>
        <taxon>Arundineae</taxon>
        <taxon>Arundo</taxon>
    </lineage>
</organism>
<evidence type="ECO:0000313" key="1">
    <source>
        <dbReference type="EMBL" id="JAD45445.1"/>
    </source>
</evidence>
<accession>A0A0A9A8W7</accession>
<dbReference type="AlphaFoldDB" id="A0A0A9A8W7"/>
<reference evidence="1" key="1">
    <citation type="submission" date="2014-09" db="EMBL/GenBank/DDBJ databases">
        <authorList>
            <person name="Magalhaes I.L.F."/>
            <person name="Oliveira U."/>
            <person name="Santos F.R."/>
            <person name="Vidigal T.H.D.A."/>
            <person name="Brescovit A.D."/>
            <person name="Santos A.J."/>
        </authorList>
    </citation>
    <scope>NUCLEOTIDE SEQUENCE</scope>
    <source>
        <tissue evidence="1">Shoot tissue taken approximately 20 cm above the soil surface</tissue>
    </source>
</reference>
<proteinExistence type="predicted"/>
<protein>
    <submittedName>
        <fullName evidence="1">Uncharacterized protein</fullName>
    </submittedName>
</protein>